<keyword evidence="3" id="KW-1185">Reference proteome</keyword>
<name>A0A9N8KRP0_CHRIL</name>
<dbReference type="EMBL" id="LR824004">
    <property type="protein sequence ID" value="CAD0194189.1"/>
    <property type="molecule type" value="Genomic_DNA"/>
</dbReference>
<accession>A0A9N8KRP0</accession>
<proteinExistence type="predicted"/>
<sequence length="138" mass="15220">MSDHTNSPKSTQIQSRVNSNNSKHSGSKHSGSKQSGSNKFSEGAKKGPCPWLCNLVPTNLPAPGPAQTVLHPRKDVFVLKVAKVGPNGDRRCKMELELVTPKGPEKKPLCRIDTRETQCEPDPPPCYCCMRPKKKRNM</sequence>
<feature type="region of interest" description="Disordered" evidence="1">
    <location>
        <begin position="1"/>
        <end position="45"/>
    </location>
</feature>
<gene>
    <name evidence="2" type="ORF">CINC_LOCUS482</name>
</gene>
<reference evidence="2" key="1">
    <citation type="submission" date="2021-12" db="EMBL/GenBank/DDBJ databases">
        <authorList>
            <person name="King R."/>
        </authorList>
    </citation>
    <scope>NUCLEOTIDE SEQUENCE</scope>
</reference>
<evidence type="ECO:0000256" key="1">
    <source>
        <dbReference type="SAM" id="MobiDB-lite"/>
    </source>
</evidence>
<dbReference type="OrthoDB" id="6624851at2759"/>
<dbReference type="Proteomes" id="UP001154114">
    <property type="component" value="Chromosome 1"/>
</dbReference>
<protein>
    <submittedName>
        <fullName evidence="2">Uncharacterized protein</fullName>
    </submittedName>
</protein>
<feature type="compositionally biased region" description="Polar residues" evidence="1">
    <location>
        <begin position="1"/>
        <end position="17"/>
    </location>
</feature>
<evidence type="ECO:0000313" key="2">
    <source>
        <dbReference type="EMBL" id="CAD0194189.1"/>
    </source>
</evidence>
<dbReference type="AlphaFoldDB" id="A0A9N8KRP0"/>
<evidence type="ECO:0000313" key="3">
    <source>
        <dbReference type="Proteomes" id="UP001154114"/>
    </source>
</evidence>
<organism evidence="2 3">
    <name type="scientific">Chrysodeixis includens</name>
    <name type="common">Soybean looper</name>
    <name type="synonym">Pseudoplusia includens</name>
    <dbReference type="NCBI Taxonomy" id="689277"/>
    <lineage>
        <taxon>Eukaryota</taxon>
        <taxon>Metazoa</taxon>
        <taxon>Ecdysozoa</taxon>
        <taxon>Arthropoda</taxon>
        <taxon>Hexapoda</taxon>
        <taxon>Insecta</taxon>
        <taxon>Pterygota</taxon>
        <taxon>Neoptera</taxon>
        <taxon>Endopterygota</taxon>
        <taxon>Lepidoptera</taxon>
        <taxon>Glossata</taxon>
        <taxon>Ditrysia</taxon>
        <taxon>Noctuoidea</taxon>
        <taxon>Noctuidae</taxon>
        <taxon>Plusiinae</taxon>
        <taxon>Chrysodeixis</taxon>
    </lineage>
</organism>